<keyword evidence="1" id="KW-0812">Transmembrane</keyword>
<evidence type="ECO:0000313" key="3">
    <source>
        <dbReference type="EMBL" id="CAI9917476.1"/>
    </source>
</evidence>
<reference evidence="3" key="1">
    <citation type="submission" date="2023-06" db="EMBL/GenBank/DDBJ databases">
        <authorList>
            <person name="Kurt Z."/>
        </authorList>
    </citation>
    <scope>NUCLEOTIDE SEQUENCE</scope>
</reference>
<keyword evidence="5" id="KW-1185">Reference proteome</keyword>
<keyword evidence="1" id="KW-1133">Transmembrane helix</keyword>
<evidence type="ECO:0000256" key="1">
    <source>
        <dbReference type="SAM" id="Phobius"/>
    </source>
</evidence>
<feature type="domain" description="Thioredoxin" evidence="2">
    <location>
        <begin position="12"/>
        <end position="86"/>
    </location>
</feature>
<keyword evidence="1" id="KW-0472">Membrane</keyword>
<dbReference type="InterPro" id="IPR036249">
    <property type="entry name" value="Thioredoxin-like_sf"/>
</dbReference>
<evidence type="ECO:0000313" key="5">
    <source>
        <dbReference type="Proteomes" id="UP001642409"/>
    </source>
</evidence>
<reference evidence="4 5" key="2">
    <citation type="submission" date="2024-07" db="EMBL/GenBank/DDBJ databases">
        <authorList>
            <person name="Akdeniz Z."/>
        </authorList>
    </citation>
    <scope>NUCLEOTIDE SEQUENCE [LARGE SCALE GENOMIC DNA]</scope>
</reference>
<organism evidence="3">
    <name type="scientific">Hexamita inflata</name>
    <dbReference type="NCBI Taxonomy" id="28002"/>
    <lineage>
        <taxon>Eukaryota</taxon>
        <taxon>Metamonada</taxon>
        <taxon>Diplomonadida</taxon>
        <taxon>Hexamitidae</taxon>
        <taxon>Hexamitinae</taxon>
        <taxon>Hexamita</taxon>
    </lineage>
</organism>
<dbReference type="EMBL" id="CAXDID020000320">
    <property type="protein sequence ID" value="CAL6076575.1"/>
    <property type="molecule type" value="Genomic_DNA"/>
</dbReference>
<evidence type="ECO:0000259" key="2">
    <source>
        <dbReference type="Pfam" id="PF00085"/>
    </source>
</evidence>
<dbReference type="InterPro" id="IPR013766">
    <property type="entry name" value="Thioredoxin_domain"/>
</dbReference>
<proteinExistence type="predicted"/>
<dbReference type="CDD" id="cd02961">
    <property type="entry name" value="PDI_a_family"/>
    <property type="match status" value="1"/>
</dbReference>
<name>A0AA86NE81_9EUKA</name>
<dbReference type="Proteomes" id="UP001642409">
    <property type="component" value="Unassembled WGS sequence"/>
</dbReference>
<protein>
    <submittedName>
        <fullName evidence="3">Thioredoxin domain-containing protein</fullName>
    </submittedName>
    <submittedName>
        <fullName evidence="4">Thioredoxin_domain-containing protein</fullName>
    </submittedName>
</protein>
<comment type="caution">
    <text evidence="3">The sequence shown here is derived from an EMBL/GenBank/DDBJ whole genome shotgun (WGS) entry which is preliminary data.</text>
</comment>
<dbReference type="Pfam" id="PF00085">
    <property type="entry name" value="Thioredoxin"/>
    <property type="match status" value="1"/>
</dbReference>
<accession>A0AA86NE81</accession>
<evidence type="ECO:0000313" key="4">
    <source>
        <dbReference type="EMBL" id="CAL6076575.1"/>
    </source>
</evidence>
<sequence length="413" mass="48399">MLQFIISLYEFVILNDDNFDVTKDPSEKVIFFYNNFCVECDDKLEYFQQLSNNYSVTFMAVNCDNYAQFCEEKANNDYPGLTFERDFETSGYFRIREFYEIDDFVKRSMHQFKTPANTYPTMKAALDRAKRDVAGYNFVVVGNDFIKDAKLYHPTIHSFFVDSNTSRLFAVRGSWVVEYKPQYYEDFNQFVFHYGQPWLPWLNAANISKSAKSDDQIFLLVREQRDRKAVEELQVFMRLVQMNIIEMGSEWENFNIACGQLGAGALDIQESIGFVDQFKLSRWFKKPIFVFKTSEYYAYSKTNGTKELLVQFRKNATHYLKQLNITEGYKMPALGVEMLKFMMKLSMGTPMRKLAVKKEEEGDSYVALKDNVFTLIGQFFEEFDEDAFRVSFVWIFGLVIVGAGFGIMAWKMT</sequence>
<gene>
    <name evidence="3" type="ORF">HINF_LOCUS5121</name>
    <name evidence="4" type="ORF">HINF_LOCUS57756</name>
</gene>
<dbReference type="EMBL" id="CATOUU010000132">
    <property type="protein sequence ID" value="CAI9917476.1"/>
    <property type="molecule type" value="Genomic_DNA"/>
</dbReference>
<feature type="transmembrane region" description="Helical" evidence="1">
    <location>
        <begin position="392"/>
        <end position="410"/>
    </location>
</feature>
<dbReference type="SUPFAM" id="SSF52833">
    <property type="entry name" value="Thioredoxin-like"/>
    <property type="match status" value="1"/>
</dbReference>
<dbReference type="Gene3D" id="3.40.30.10">
    <property type="entry name" value="Glutaredoxin"/>
    <property type="match status" value="1"/>
</dbReference>
<dbReference type="AlphaFoldDB" id="A0AA86NE81"/>